<gene>
    <name evidence="6" type="ORF">DFR85_02710</name>
</gene>
<evidence type="ECO:0000256" key="3">
    <source>
        <dbReference type="ARBA" id="ARBA00022679"/>
    </source>
</evidence>
<dbReference type="SUPFAM" id="SSF53383">
    <property type="entry name" value="PLP-dependent transferases"/>
    <property type="match status" value="1"/>
</dbReference>
<evidence type="ECO:0000256" key="2">
    <source>
        <dbReference type="ARBA" id="ARBA00022576"/>
    </source>
</evidence>
<dbReference type="EMBL" id="CP029289">
    <property type="protein sequence ID" value="AWR93688.1"/>
    <property type="molecule type" value="Genomic_DNA"/>
</dbReference>
<keyword evidence="4" id="KW-0663">Pyridoxal phosphate</keyword>
<evidence type="ECO:0000313" key="7">
    <source>
        <dbReference type="Proteomes" id="UP000248044"/>
    </source>
</evidence>
<dbReference type="KEGG" id="abri:DFR85_02710"/>
<dbReference type="PANTHER" id="PTHR42790:SF19">
    <property type="entry name" value="KYNURENINE_ALPHA-AMINOADIPATE AMINOTRANSFERASE, MITOCHONDRIAL"/>
    <property type="match status" value="1"/>
</dbReference>
<keyword evidence="2" id="KW-0032">Aminotransferase</keyword>
<feature type="domain" description="Aminotransferase class I/classII large" evidence="5">
    <location>
        <begin position="31"/>
        <end position="333"/>
    </location>
</feature>
<evidence type="ECO:0000259" key="5">
    <source>
        <dbReference type="Pfam" id="PF00155"/>
    </source>
</evidence>
<accession>A0A2U9ICE2</accession>
<protein>
    <recommendedName>
        <fullName evidence="5">Aminotransferase class I/classII large domain-containing protein</fullName>
    </recommendedName>
</protein>
<dbReference type="AlphaFoldDB" id="A0A2U9ICE2"/>
<dbReference type="Gene3D" id="3.90.1150.10">
    <property type="entry name" value="Aspartate Aminotransferase, domain 1"/>
    <property type="match status" value="1"/>
</dbReference>
<sequence>MVKLTYNLGGGLPDPSIFPKKISDIHFEPEISFQELDKELLKILNYRGINAKNEELLLTTGSIQGIYIFSYSFIDPGDKIAIEYPTFAGAIKVFKARNPDLVKLPVIPYYNIEVKEKIKAMYVIPTGQNPTGINMKLEDKKRLLELAEEKDFIILEDDAYGLLTPEQPTLKSMDKNGRVVYITTLSKVFSSGIRLGIMVADKEINETFRKVKENIDGGNSTLSLSLLFESLKDGSFWEGLTRAKRIYNEKKSIMCEALNRYLPQAEWNYPEGGLFYFIKIKGINSEQLLTKVKDKVIFSPGSKFFFDGYGKEYLRLSFSYSSPEEIEKGIEIISKEIQ</sequence>
<dbReference type="GO" id="GO:0030170">
    <property type="term" value="F:pyridoxal phosphate binding"/>
    <property type="evidence" value="ECO:0007669"/>
    <property type="project" value="InterPro"/>
</dbReference>
<evidence type="ECO:0000256" key="1">
    <source>
        <dbReference type="ARBA" id="ARBA00001933"/>
    </source>
</evidence>
<dbReference type="Proteomes" id="UP000248044">
    <property type="component" value="Chromosome"/>
</dbReference>
<reference evidence="6 7" key="1">
    <citation type="submission" date="2018-05" db="EMBL/GenBank/DDBJ databases">
        <title>Complete Genome Sequences of Extremely Thermoacidophilic, Metal-Mobilizing Type-Strain Members of the Archaeal Family Sulfolobaceae: Acidianus brierleyi DSM-1651T, Acidianus sulfidivorans DSM-18786T, Metallosphaera hakonensis DSM-7519T, and Metallosphaera prunae DSM-10039T.</title>
        <authorList>
            <person name="Counts J.A."/>
            <person name="Kelly R.M."/>
        </authorList>
    </citation>
    <scope>NUCLEOTIDE SEQUENCE [LARGE SCALE GENOMIC DNA]</scope>
    <source>
        <strain evidence="6 7">DSM 1651</strain>
    </source>
</reference>
<dbReference type="InterPro" id="IPR015421">
    <property type="entry name" value="PyrdxlP-dep_Trfase_major"/>
</dbReference>
<proteinExistence type="predicted"/>
<dbReference type="InterPro" id="IPR050859">
    <property type="entry name" value="Class-I_PLP-dep_aminotransf"/>
</dbReference>
<dbReference type="GO" id="GO:0008483">
    <property type="term" value="F:transaminase activity"/>
    <property type="evidence" value="ECO:0007669"/>
    <property type="project" value="UniProtKB-KW"/>
</dbReference>
<name>A0A2U9ICE2_9CREN</name>
<dbReference type="GO" id="GO:1901605">
    <property type="term" value="P:alpha-amino acid metabolic process"/>
    <property type="evidence" value="ECO:0007669"/>
    <property type="project" value="TreeGrafter"/>
</dbReference>
<dbReference type="InterPro" id="IPR004839">
    <property type="entry name" value="Aminotransferase_I/II_large"/>
</dbReference>
<evidence type="ECO:0000313" key="6">
    <source>
        <dbReference type="EMBL" id="AWR93688.1"/>
    </source>
</evidence>
<keyword evidence="7" id="KW-1185">Reference proteome</keyword>
<dbReference type="Gene3D" id="3.40.640.10">
    <property type="entry name" value="Type I PLP-dependent aspartate aminotransferase-like (Major domain)"/>
    <property type="match status" value="1"/>
</dbReference>
<evidence type="ECO:0000256" key="4">
    <source>
        <dbReference type="ARBA" id="ARBA00022898"/>
    </source>
</evidence>
<comment type="cofactor">
    <cofactor evidence="1">
        <name>pyridoxal 5'-phosphate</name>
        <dbReference type="ChEBI" id="CHEBI:597326"/>
    </cofactor>
</comment>
<dbReference type="CDD" id="cd00609">
    <property type="entry name" value="AAT_like"/>
    <property type="match status" value="1"/>
</dbReference>
<dbReference type="InterPro" id="IPR015422">
    <property type="entry name" value="PyrdxlP-dep_Trfase_small"/>
</dbReference>
<keyword evidence="3" id="KW-0808">Transferase</keyword>
<organism evidence="6 7">
    <name type="scientific">Acidianus brierleyi</name>
    <dbReference type="NCBI Taxonomy" id="41673"/>
    <lineage>
        <taxon>Archaea</taxon>
        <taxon>Thermoproteota</taxon>
        <taxon>Thermoprotei</taxon>
        <taxon>Sulfolobales</taxon>
        <taxon>Sulfolobaceae</taxon>
        <taxon>Acidianus</taxon>
    </lineage>
</organism>
<dbReference type="PANTHER" id="PTHR42790">
    <property type="entry name" value="AMINOTRANSFERASE"/>
    <property type="match status" value="1"/>
</dbReference>
<dbReference type="Pfam" id="PF00155">
    <property type="entry name" value="Aminotran_1_2"/>
    <property type="match status" value="1"/>
</dbReference>
<dbReference type="InterPro" id="IPR015424">
    <property type="entry name" value="PyrdxlP-dep_Trfase"/>
</dbReference>